<evidence type="ECO:0000313" key="7">
    <source>
        <dbReference type="Proteomes" id="UP000220922"/>
    </source>
</evidence>
<evidence type="ECO:0000313" key="6">
    <source>
        <dbReference type="EMBL" id="PDV97826.1"/>
    </source>
</evidence>
<dbReference type="GO" id="GO:0006526">
    <property type="term" value="P:L-arginine biosynthetic process"/>
    <property type="evidence" value="ECO:0007669"/>
    <property type="project" value="UniProtKB-UniRule"/>
</dbReference>
<dbReference type="InterPro" id="IPR050103">
    <property type="entry name" value="Class-III_PLP-dep_AT"/>
</dbReference>
<keyword evidence="5" id="KW-0055">Arginine biosynthesis</keyword>
<organism evidence="6 7">
    <name type="scientific">Candidatus Chloroploca asiatica</name>
    <dbReference type="NCBI Taxonomy" id="1506545"/>
    <lineage>
        <taxon>Bacteria</taxon>
        <taxon>Bacillati</taxon>
        <taxon>Chloroflexota</taxon>
        <taxon>Chloroflexia</taxon>
        <taxon>Chloroflexales</taxon>
        <taxon>Chloroflexineae</taxon>
        <taxon>Oscillochloridaceae</taxon>
        <taxon>Candidatus Chloroploca</taxon>
    </lineage>
</organism>
<dbReference type="FunFam" id="3.40.640.10:FF:000004">
    <property type="entry name" value="Acetylornithine aminotransferase"/>
    <property type="match status" value="1"/>
</dbReference>
<dbReference type="PANTHER" id="PTHR11986:SF79">
    <property type="entry name" value="ACETYLORNITHINE AMINOTRANSFERASE, MITOCHONDRIAL"/>
    <property type="match status" value="1"/>
</dbReference>
<name>A0A2H3KIX8_9CHLR</name>
<dbReference type="PANTHER" id="PTHR11986">
    <property type="entry name" value="AMINOTRANSFERASE CLASS III"/>
    <property type="match status" value="1"/>
</dbReference>
<keyword evidence="5" id="KW-0963">Cytoplasm</keyword>
<dbReference type="RefSeq" id="WP_097654094.1">
    <property type="nucleotide sequence ID" value="NZ_LYXE01000122.1"/>
</dbReference>
<feature type="modified residue" description="N6-(pyridoxal phosphate)lysine" evidence="5">
    <location>
        <position position="256"/>
    </location>
</feature>
<comment type="subunit">
    <text evidence="5">Homodimer.</text>
</comment>
<keyword evidence="7" id="KW-1185">Reference proteome</keyword>
<feature type="binding site" evidence="5">
    <location>
        <position position="284"/>
    </location>
    <ligand>
        <name>N(2)-acetyl-L-ornithine</name>
        <dbReference type="ChEBI" id="CHEBI:57805"/>
    </ligand>
</feature>
<dbReference type="InterPro" id="IPR005814">
    <property type="entry name" value="Aminotrans_3"/>
</dbReference>
<dbReference type="NCBIfam" id="TIGR00707">
    <property type="entry name" value="argD"/>
    <property type="match status" value="1"/>
</dbReference>
<dbReference type="Pfam" id="PF00202">
    <property type="entry name" value="Aminotran_3"/>
    <property type="match status" value="1"/>
</dbReference>
<dbReference type="HAMAP" id="MF_01107">
    <property type="entry name" value="ArgD_aminotrans_3"/>
    <property type="match status" value="1"/>
</dbReference>
<comment type="miscellaneous">
    <text evidence="5">May also have succinyldiaminopimelate aminotransferase activity, thus carrying out the corresponding step in lysine biosynthesis.</text>
</comment>
<comment type="similarity">
    <text evidence="5">Belongs to the class-III pyridoxal-phosphate-dependent aminotransferase family. ArgD subfamily.</text>
</comment>
<evidence type="ECO:0000256" key="3">
    <source>
        <dbReference type="ARBA" id="ARBA00022679"/>
    </source>
</evidence>
<comment type="pathway">
    <text evidence="5">Amino-acid biosynthesis; L-arginine biosynthesis; N(2)-acetyl-L-ornithine from L-glutamate: step 4/4.</text>
</comment>
<dbReference type="NCBIfam" id="NF002325">
    <property type="entry name" value="PRK01278.1"/>
    <property type="match status" value="1"/>
</dbReference>
<evidence type="ECO:0000256" key="2">
    <source>
        <dbReference type="ARBA" id="ARBA00022605"/>
    </source>
</evidence>
<keyword evidence="3 5" id="KW-0808">Transferase</keyword>
<dbReference type="GO" id="GO:0042802">
    <property type="term" value="F:identical protein binding"/>
    <property type="evidence" value="ECO:0007669"/>
    <property type="project" value="TreeGrafter"/>
</dbReference>
<dbReference type="InterPro" id="IPR015421">
    <property type="entry name" value="PyrdxlP-dep_Trfase_major"/>
</dbReference>
<comment type="cofactor">
    <cofactor evidence="5">
        <name>pyridoxal 5'-phosphate</name>
        <dbReference type="ChEBI" id="CHEBI:597326"/>
    </cofactor>
    <text evidence="5">Binds 1 pyridoxal phosphate per subunit.</text>
</comment>
<dbReference type="GO" id="GO:0003992">
    <property type="term" value="F:N2-acetyl-L-ornithine:2-oxoglutarate 5-aminotransferase activity"/>
    <property type="evidence" value="ECO:0007669"/>
    <property type="project" value="UniProtKB-UniRule"/>
</dbReference>
<comment type="catalytic activity">
    <reaction evidence="5">
        <text>N(2)-acetyl-L-ornithine + 2-oxoglutarate = N-acetyl-L-glutamate 5-semialdehyde + L-glutamate</text>
        <dbReference type="Rhea" id="RHEA:18049"/>
        <dbReference type="ChEBI" id="CHEBI:16810"/>
        <dbReference type="ChEBI" id="CHEBI:29123"/>
        <dbReference type="ChEBI" id="CHEBI:29985"/>
        <dbReference type="ChEBI" id="CHEBI:57805"/>
        <dbReference type="EC" id="2.6.1.11"/>
    </reaction>
</comment>
<dbReference type="InterPro" id="IPR004636">
    <property type="entry name" value="AcOrn/SuccOrn_fam"/>
</dbReference>
<proteinExistence type="inferred from homology"/>
<feature type="binding site" evidence="5">
    <location>
        <begin position="109"/>
        <end position="110"/>
    </location>
    <ligand>
        <name>pyridoxal 5'-phosphate</name>
        <dbReference type="ChEBI" id="CHEBI:597326"/>
    </ligand>
</feature>
<dbReference type="CDD" id="cd00610">
    <property type="entry name" value="OAT_like"/>
    <property type="match status" value="1"/>
</dbReference>
<sequence>MSTDATTGLIQADHEYILQTYVKPDFVLERGEGVYLFDTEGRRYLDFVAGIAVNALGYGDPEVTSAIAEQAARLIHVSNLYHTAPAGELARLLVEHSPGLDRVFFGNSGAEVIEGALKFARRYAREHYGEGKTAIVAFDGSFHGRTMGALAVTARDKYREPFMPVMPGARFATYNDLASVEAAMGDDVCAVILEPVQGEGGLRVADAAFLQGVRELCDRYHALLIFDEIQCGMGRTGTLWAHEPSGVRPDLMTLAKPLAGGLPIGAILLGQHVADAIHVGDHGTTFGGNPLATAVGSVVFKRINDPAFLSHVREVSSYLDESLQDLAADLPGQVRELRGRGLMRGVQLNVPAAPVREIAQQQGLLVATAGDDILRLVPPLITETGHIDEALTILRRALV</sequence>
<dbReference type="UniPathway" id="UPA00068">
    <property type="reaction ID" value="UER00109"/>
</dbReference>
<dbReference type="AlphaFoldDB" id="A0A2H3KIX8"/>
<keyword evidence="1 5" id="KW-0032">Aminotransferase</keyword>
<gene>
    <name evidence="5" type="primary">argD</name>
    <name evidence="6" type="ORF">A9Q02_17410</name>
</gene>
<comment type="subcellular location">
    <subcellularLocation>
        <location evidence="5">Cytoplasm</location>
    </subcellularLocation>
</comment>
<evidence type="ECO:0000256" key="4">
    <source>
        <dbReference type="ARBA" id="ARBA00022898"/>
    </source>
</evidence>
<reference evidence="6 7" key="1">
    <citation type="submission" date="2016-05" db="EMBL/GenBank/DDBJ databases">
        <authorList>
            <person name="Lavstsen T."/>
            <person name="Jespersen J.S."/>
        </authorList>
    </citation>
    <scope>NUCLEOTIDE SEQUENCE [LARGE SCALE GENOMIC DNA]</scope>
    <source>
        <strain evidence="6 7">B7-9</strain>
    </source>
</reference>
<dbReference type="InterPro" id="IPR015422">
    <property type="entry name" value="PyrdxlP-dep_Trfase_small"/>
</dbReference>
<dbReference type="Gene3D" id="3.40.640.10">
    <property type="entry name" value="Type I PLP-dependent aspartate aminotransferase-like (Major domain)"/>
    <property type="match status" value="1"/>
</dbReference>
<feature type="binding site" evidence="5">
    <location>
        <position position="285"/>
    </location>
    <ligand>
        <name>pyridoxal 5'-phosphate</name>
        <dbReference type="ChEBI" id="CHEBI:597326"/>
    </ligand>
</feature>
<feature type="binding site" evidence="5">
    <location>
        <position position="145"/>
    </location>
    <ligand>
        <name>N(2)-acetyl-L-ornithine</name>
        <dbReference type="ChEBI" id="CHEBI:57805"/>
    </ligand>
</feature>
<keyword evidence="2 5" id="KW-0028">Amino-acid biosynthesis</keyword>
<evidence type="ECO:0000256" key="5">
    <source>
        <dbReference type="HAMAP-Rule" id="MF_01107"/>
    </source>
</evidence>
<feature type="binding site" evidence="5">
    <location>
        <begin position="227"/>
        <end position="230"/>
    </location>
    <ligand>
        <name>pyridoxal 5'-phosphate</name>
        <dbReference type="ChEBI" id="CHEBI:597326"/>
    </ligand>
</feature>
<dbReference type="OrthoDB" id="9807885at2"/>
<dbReference type="InterPro" id="IPR049704">
    <property type="entry name" value="Aminotrans_3_PPA_site"/>
</dbReference>
<evidence type="ECO:0000256" key="1">
    <source>
        <dbReference type="ARBA" id="ARBA00022576"/>
    </source>
</evidence>
<dbReference type="EMBL" id="LYXE01000122">
    <property type="protein sequence ID" value="PDV97826.1"/>
    <property type="molecule type" value="Genomic_DNA"/>
</dbReference>
<dbReference type="PROSITE" id="PS00600">
    <property type="entry name" value="AA_TRANSFER_CLASS_3"/>
    <property type="match status" value="1"/>
</dbReference>
<comment type="caution">
    <text evidence="6">The sequence shown here is derived from an EMBL/GenBank/DDBJ whole genome shotgun (WGS) entry which is preliminary data.</text>
</comment>
<dbReference type="Proteomes" id="UP000220922">
    <property type="component" value="Unassembled WGS sequence"/>
</dbReference>
<dbReference type="EC" id="2.6.1.11" evidence="5"/>
<dbReference type="GO" id="GO:0005737">
    <property type="term" value="C:cytoplasm"/>
    <property type="evidence" value="ECO:0007669"/>
    <property type="project" value="UniProtKB-SubCell"/>
</dbReference>
<protein>
    <recommendedName>
        <fullName evidence="5">Acetylornithine aminotransferase</fullName>
        <shortName evidence="5">ACOAT</shortName>
        <ecNumber evidence="5">2.6.1.11</ecNumber>
    </recommendedName>
</protein>
<dbReference type="Gene3D" id="3.90.1150.10">
    <property type="entry name" value="Aspartate Aminotransferase, domain 1"/>
    <property type="match status" value="1"/>
</dbReference>
<feature type="binding site" evidence="5">
    <location>
        <position position="142"/>
    </location>
    <ligand>
        <name>pyridoxal 5'-phosphate</name>
        <dbReference type="ChEBI" id="CHEBI:597326"/>
    </ligand>
</feature>
<keyword evidence="4 5" id="KW-0663">Pyridoxal phosphate</keyword>
<dbReference type="GO" id="GO:0030170">
    <property type="term" value="F:pyridoxal phosphate binding"/>
    <property type="evidence" value="ECO:0007669"/>
    <property type="project" value="InterPro"/>
</dbReference>
<dbReference type="InterPro" id="IPR015424">
    <property type="entry name" value="PyrdxlP-dep_Trfase"/>
</dbReference>
<dbReference type="PIRSF" id="PIRSF000521">
    <property type="entry name" value="Transaminase_4ab_Lys_Orn"/>
    <property type="match status" value="1"/>
</dbReference>
<accession>A0A2H3KIX8</accession>
<dbReference type="SUPFAM" id="SSF53383">
    <property type="entry name" value="PLP-dependent transferases"/>
    <property type="match status" value="1"/>
</dbReference>